<name>A0A0R1Z1L6_9LACO</name>
<sequence length="145" mass="16288">MMDNLATGVPVQIHLETNMVQNGEQSNFVFDVTGQLVRVGSSIYIRYSEDTDDGQVPVTIKIMANGDIRLTRSAENRLQLLFSAGKRVATRYRTPYGPLEIQTVTSSLDMEILNQPLRGNINIDYLLYAGSDLLGKYNIRLQFTI</sequence>
<accession>A0A0R1Z1L6</accession>
<dbReference type="EMBL" id="AZFZ01000008">
    <property type="protein sequence ID" value="KRM44892.1"/>
    <property type="molecule type" value="Genomic_DNA"/>
</dbReference>
<proteinExistence type="predicted"/>
<dbReference type="Pfam" id="PF09148">
    <property type="entry name" value="DUF1934"/>
    <property type="match status" value="1"/>
</dbReference>
<evidence type="ECO:0000313" key="2">
    <source>
        <dbReference type="Proteomes" id="UP000051010"/>
    </source>
</evidence>
<evidence type="ECO:0008006" key="3">
    <source>
        <dbReference type="Google" id="ProtNLM"/>
    </source>
</evidence>
<protein>
    <recommendedName>
        <fullName evidence="3">DUF1934 domain-containing protein</fullName>
    </recommendedName>
</protein>
<gene>
    <name evidence="1" type="ORF">FD47_GL002772</name>
</gene>
<dbReference type="AlphaFoldDB" id="A0A0R1Z1L6"/>
<dbReference type="Gene3D" id="2.40.128.20">
    <property type="match status" value="1"/>
</dbReference>
<dbReference type="PATRIC" id="fig|1423786.4.peg.2916"/>
<comment type="caution">
    <text evidence="1">The sequence shown here is derived from an EMBL/GenBank/DDBJ whole genome shotgun (WGS) entry which is preliminary data.</text>
</comment>
<organism evidence="1 2">
    <name type="scientific">Lentilactobacillus parafarraginis DSM 18390 = JCM 14109</name>
    <dbReference type="NCBI Taxonomy" id="1423786"/>
    <lineage>
        <taxon>Bacteria</taxon>
        <taxon>Bacillati</taxon>
        <taxon>Bacillota</taxon>
        <taxon>Bacilli</taxon>
        <taxon>Lactobacillales</taxon>
        <taxon>Lactobacillaceae</taxon>
        <taxon>Lentilactobacillus</taxon>
    </lineage>
</organism>
<evidence type="ECO:0000313" key="1">
    <source>
        <dbReference type="EMBL" id="KRM44892.1"/>
    </source>
</evidence>
<dbReference type="InterPro" id="IPR015231">
    <property type="entry name" value="DUF1934"/>
</dbReference>
<dbReference type="InterPro" id="IPR012674">
    <property type="entry name" value="Calycin"/>
</dbReference>
<dbReference type="Proteomes" id="UP000051010">
    <property type="component" value="Unassembled WGS sequence"/>
</dbReference>
<reference evidence="1 2" key="1">
    <citation type="journal article" date="2015" name="Genome Announc.">
        <title>Expanding the biotechnology potential of lactobacilli through comparative genomics of 213 strains and associated genera.</title>
        <authorList>
            <person name="Sun Z."/>
            <person name="Harris H.M."/>
            <person name="McCann A."/>
            <person name="Guo C."/>
            <person name="Argimon S."/>
            <person name="Zhang W."/>
            <person name="Yang X."/>
            <person name="Jeffery I.B."/>
            <person name="Cooney J.C."/>
            <person name="Kagawa T.F."/>
            <person name="Liu W."/>
            <person name="Song Y."/>
            <person name="Salvetti E."/>
            <person name="Wrobel A."/>
            <person name="Rasinkangas P."/>
            <person name="Parkhill J."/>
            <person name="Rea M.C."/>
            <person name="O'Sullivan O."/>
            <person name="Ritari J."/>
            <person name="Douillard F.P."/>
            <person name="Paul Ross R."/>
            <person name="Yang R."/>
            <person name="Briner A.E."/>
            <person name="Felis G.E."/>
            <person name="de Vos W.M."/>
            <person name="Barrangou R."/>
            <person name="Klaenhammer T.R."/>
            <person name="Caufield P.W."/>
            <person name="Cui Y."/>
            <person name="Zhang H."/>
            <person name="O'Toole P.W."/>
        </authorList>
    </citation>
    <scope>NUCLEOTIDE SEQUENCE [LARGE SCALE GENOMIC DNA]</scope>
    <source>
        <strain evidence="1 2">DSM 18390</strain>
    </source>
</reference>
<dbReference type="SUPFAM" id="SSF50814">
    <property type="entry name" value="Lipocalins"/>
    <property type="match status" value="1"/>
</dbReference>